<dbReference type="Proteomes" id="UP000288943">
    <property type="component" value="Chromosome"/>
</dbReference>
<evidence type="ECO:0000259" key="7">
    <source>
        <dbReference type="PROSITE" id="PS50885"/>
    </source>
</evidence>
<dbReference type="SUPFAM" id="SSF158472">
    <property type="entry name" value="HAMP domain-like"/>
    <property type="match status" value="1"/>
</dbReference>
<dbReference type="GO" id="GO:0005886">
    <property type="term" value="C:plasma membrane"/>
    <property type="evidence" value="ECO:0007669"/>
    <property type="project" value="UniProtKB-SubCell"/>
</dbReference>
<keyword evidence="6" id="KW-0812">Transmembrane</keyword>
<dbReference type="CDD" id="cd06225">
    <property type="entry name" value="HAMP"/>
    <property type="match status" value="1"/>
</dbReference>
<dbReference type="GO" id="GO:0000155">
    <property type="term" value="F:phosphorelay sensor kinase activity"/>
    <property type="evidence" value="ECO:0007669"/>
    <property type="project" value="InterPro"/>
</dbReference>
<reference evidence="8 11" key="2">
    <citation type="submission" date="2022-05" db="EMBL/GenBank/DDBJ databases">
        <title>Genome Sequencing of Bee-Associated Microbes.</title>
        <authorList>
            <person name="Dunlap C."/>
        </authorList>
    </citation>
    <scope>NUCLEOTIDE SEQUENCE [LARGE SCALE GENOMIC DNA]</scope>
    <source>
        <strain evidence="8 11">NRRL B-23120</strain>
    </source>
</reference>
<dbReference type="Pfam" id="PF00672">
    <property type="entry name" value="HAMP"/>
    <property type="match status" value="1"/>
</dbReference>
<dbReference type="EMBL" id="CP026520">
    <property type="protein sequence ID" value="QAV18773.1"/>
    <property type="molecule type" value="Genomic_DNA"/>
</dbReference>
<dbReference type="GeneID" id="95375971"/>
<evidence type="ECO:0000256" key="2">
    <source>
        <dbReference type="ARBA" id="ARBA00022475"/>
    </source>
</evidence>
<evidence type="ECO:0000256" key="4">
    <source>
        <dbReference type="ARBA" id="ARBA00022679"/>
    </source>
</evidence>
<evidence type="ECO:0000256" key="1">
    <source>
        <dbReference type="ARBA" id="ARBA00004651"/>
    </source>
</evidence>
<evidence type="ECO:0000313" key="9">
    <source>
        <dbReference type="EMBL" id="QAV18773.1"/>
    </source>
</evidence>
<dbReference type="Gene3D" id="3.30.565.10">
    <property type="entry name" value="Histidine kinase-like ATPase, C-terminal domain"/>
    <property type="match status" value="1"/>
</dbReference>
<dbReference type="RefSeq" id="WP_042227776.1">
    <property type="nucleotide sequence ID" value="NZ_CP026520.1"/>
</dbReference>
<reference evidence="9 10" key="1">
    <citation type="submission" date="2018-01" db="EMBL/GenBank/DDBJ databases">
        <title>The whole genome sequencing and assembly of Paenibacillus chitinolyticus KCCM 41400 strain.</title>
        <authorList>
            <person name="Kim J.-Y."/>
            <person name="Park M.-K."/>
            <person name="Lee Y.-J."/>
            <person name="Yi H."/>
            <person name="Bahn Y.-S."/>
            <person name="Kim J.F."/>
            <person name="Lee D.-W."/>
        </authorList>
    </citation>
    <scope>NUCLEOTIDE SEQUENCE [LARGE SCALE GENOMIC DNA]</scope>
    <source>
        <strain evidence="9 10">KCCM 41400</strain>
    </source>
</reference>
<evidence type="ECO:0000256" key="5">
    <source>
        <dbReference type="ARBA" id="ARBA00023136"/>
    </source>
</evidence>
<keyword evidence="4" id="KW-0808">Transferase</keyword>
<dbReference type="PANTHER" id="PTHR34220">
    <property type="entry name" value="SENSOR HISTIDINE KINASE YPDA"/>
    <property type="match status" value="1"/>
</dbReference>
<evidence type="ECO:0000313" key="10">
    <source>
        <dbReference type="Proteomes" id="UP000288943"/>
    </source>
</evidence>
<dbReference type="PROSITE" id="PS50885">
    <property type="entry name" value="HAMP"/>
    <property type="match status" value="1"/>
</dbReference>
<feature type="domain" description="HAMP" evidence="7">
    <location>
        <begin position="311"/>
        <end position="363"/>
    </location>
</feature>
<dbReference type="Proteomes" id="UP001527202">
    <property type="component" value="Unassembled WGS sequence"/>
</dbReference>
<evidence type="ECO:0000256" key="6">
    <source>
        <dbReference type="SAM" id="Phobius"/>
    </source>
</evidence>
<dbReference type="InterPro" id="IPR003660">
    <property type="entry name" value="HAMP_dom"/>
</dbReference>
<dbReference type="SUPFAM" id="SSF55874">
    <property type="entry name" value="ATPase domain of HSP90 chaperone/DNA topoisomerase II/histidine kinase"/>
    <property type="match status" value="1"/>
</dbReference>
<organism evidence="9 10">
    <name type="scientific">Paenibacillus chitinolyticus</name>
    <dbReference type="NCBI Taxonomy" id="79263"/>
    <lineage>
        <taxon>Bacteria</taxon>
        <taxon>Bacillati</taxon>
        <taxon>Bacillota</taxon>
        <taxon>Bacilli</taxon>
        <taxon>Bacillales</taxon>
        <taxon>Paenibacillaceae</taxon>
        <taxon>Paenibacillus</taxon>
    </lineage>
</organism>
<dbReference type="KEGG" id="pchi:PC41400_14235"/>
<name>A0A410WWQ7_9BACL</name>
<dbReference type="InterPro" id="IPR036890">
    <property type="entry name" value="HATPase_C_sf"/>
</dbReference>
<comment type="subcellular location">
    <subcellularLocation>
        <location evidence="1">Cell membrane</location>
        <topology evidence="1">Multi-pass membrane protein</topology>
    </subcellularLocation>
</comment>
<dbReference type="OrthoDB" id="2062925at2"/>
<proteinExistence type="predicted"/>
<dbReference type="PANTHER" id="PTHR34220:SF7">
    <property type="entry name" value="SENSOR HISTIDINE KINASE YPDA"/>
    <property type="match status" value="1"/>
</dbReference>
<protein>
    <submittedName>
        <fullName evidence="9">HAMP domain-containing protein</fullName>
    </submittedName>
    <submittedName>
        <fullName evidence="8">Histidine kinase</fullName>
    </submittedName>
</protein>
<evidence type="ECO:0000256" key="3">
    <source>
        <dbReference type="ARBA" id="ARBA00022553"/>
    </source>
</evidence>
<dbReference type="SMART" id="SM00304">
    <property type="entry name" value="HAMP"/>
    <property type="match status" value="1"/>
</dbReference>
<dbReference type="InterPro" id="IPR010559">
    <property type="entry name" value="Sig_transdc_His_kin_internal"/>
</dbReference>
<dbReference type="InterPro" id="IPR050640">
    <property type="entry name" value="Bact_2-comp_sensor_kinase"/>
</dbReference>
<feature type="transmembrane region" description="Helical" evidence="6">
    <location>
        <begin position="290"/>
        <end position="314"/>
    </location>
</feature>
<keyword evidence="3" id="KW-0597">Phosphoprotein</keyword>
<dbReference type="Gene3D" id="6.10.340.10">
    <property type="match status" value="1"/>
</dbReference>
<gene>
    <name evidence="8" type="ORF">M5X16_22875</name>
    <name evidence="9" type="ORF">PC41400_14235</name>
</gene>
<dbReference type="Pfam" id="PF06580">
    <property type="entry name" value="His_kinase"/>
    <property type="match status" value="1"/>
</dbReference>
<keyword evidence="5 6" id="KW-0472">Membrane</keyword>
<dbReference type="EMBL" id="JAMDMJ010000033">
    <property type="protein sequence ID" value="MCY9598600.1"/>
    <property type="molecule type" value="Genomic_DNA"/>
</dbReference>
<evidence type="ECO:0000313" key="8">
    <source>
        <dbReference type="EMBL" id="MCY9598600.1"/>
    </source>
</evidence>
<evidence type="ECO:0000313" key="11">
    <source>
        <dbReference type="Proteomes" id="UP001527202"/>
    </source>
</evidence>
<keyword evidence="11" id="KW-1185">Reference proteome</keyword>
<accession>A0A410WWQ7</accession>
<sequence>MKLNLSLQDSSIFKKIMAVFMAALLPIMAITWLINEKGSESIRQERSQSILNTTGYYLDSLDKEADRINRFLPNYVTDSDLQEIAAMGNELSDYDRSQKILAIQKRLNLTKDSSAFIQEVKAYVPLIQRTLLSVKYDTFVDLAEYEALQLRNKRADEPFVFWDDRLFLSMQVPSNSTREPLYIVGVELSTAKIRQSLAQISGSFGGETLLINTDRGWNFQSGNDPQLLTAAKAFVGEKSAEGNKQGYETITVGSDRYMAVYNYSALWNSYSVSCIPEKTLLGPIQTYRVWFRWACVLAVAVVLFFSFFLFRLIYRPLLKLVQSFRRVQQNRLELIAVDRGNDEFGYLYHAFNQTIHSLRELIEQNYEQQIRSQRSELKRLQSQINPHFLYNCFFVLCRLIKSEHKEKAYQFCLYIGDYFHFITRDDEDEIPLSLEINHSRTYVDMQKVCYGDRIEAVFEVEELDTRVPRLILQPIIENAYKHALGSTPGAGFLRVWSRMDAKGITIYVEDNGTTLTDEELGKLRRRLADGNHELEETTGLVNVHRRIQLRYGQGYGITVDRSELGGLKAGIHIGNS</sequence>
<dbReference type="AlphaFoldDB" id="A0A410WWQ7"/>
<keyword evidence="8" id="KW-0418">Kinase</keyword>
<feature type="transmembrane region" description="Helical" evidence="6">
    <location>
        <begin position="12"/>
        <end position="34"/>
    </location>
</feature>
<keyword evidence="2" id="KW-1003">Cell membrane</keyword>
<keyword evidence="6" id="KW-1133">Transmembrane helix</keyword>